<evidence type="ECO:0000313" key="2">
    <source>
        <dbReference type="Proteomes" id="UP000050833"/>
    </source>
</evidence>
<proteinExistence type="predicted"/>
<sequence length="72" mass="8116">MAIKIKKINIQVKTLDGKTICSYTVKNKKITLKSGGKKYVKYTIAKKNVKIKKADLRNIAAPKVSGMIMYKK</sequence>
<evidence type="ECO:0000313" key="1">
    <source>
        <dbReference type="EMBL" id="KQC84434.1"/>
    </source>
</evidence>
<comment type="caution">
    <text evidence="1">The sequence shown here is derived from an EMBL/GenBank/DDBJ whole genome shotgun (WGS) entry which is preliminary data.</text>
</comment>
<gene>
    <name evidence="1" type="ORF">APZ18_14130</name>
</gene>
<dbReference type="AlphaFoldDB" id="A0AAW3JRS8"/>
<protein>
    <submittedName>
        <fullName evidence="1">Uncharacterized protein</fullName>
    </submittedName>
</protein>
<name>A0AAW3JRS8_9FIRM</name>
<keyword evidence="2" id="KW-1185">Reference proteome</keyword>
<organism evidence="1 2">
    <name type="scientific">Butyribacter intestini</name>
    <dbReference type="NCBI Taxonomy" id="1703332"/>
    <lineage>
        <taxon>Bacteria</taxon>
        <taxon>Bacillati</taxon>
        <taxon>Bacillota</taxon>
        <taxon>Clostridia</taxon>
        <taxon>Lachnospirales</taxon>
        <taxon>Lachnospiraceae</taxon>
        <taxon>Butyribacter</taxon>
    </lineage>
</organism>
<dbReference type="EMBL" id="LLKB01000006">
    <property type="protein sequence ID" value="KQC84434.1"/>
    <property type="molecule type" value="Genomic_DNA"/>
</dbReference>
<accession>A0AAW3JRS8</accession>
<dbReference type="RefSeq" id="WP_055946169.1">
    <property type="nucleotide sequence ID" value="NZ_JAQDCV010000003.1"/>
</dbReference>
<dbReference type="Proteomes" id="UP000050833">
    <property type="component" value="Unassembled WGS sequence"/>
</dbReference>
<reference evidence="1 2" key="1">
    <citation type="submission" date="2015-10" db="EMBL/GenBank/DDBJ databases">
        <title>Butyribacter intestini gen. nov., sp. nov., a butyric acid-producing bacterium of the family Lachnospiraceae isolated from the human faeces.</title>
        <authorList>
            <person name="Zou Y."/>
            <person name="Xue W."/>
            <person name="Luo G."/>
            <person name="Lv M."/>
        </authorList>
    </citation>
    <scope>NUCLEOTIDE SEQUENCE [LARGE SCALE GENOMIC DNA]</scope>
    <source>
        <strain evidence="1 2">TF01-11</strain>
    </source>
</reference>